<keyword evidence="1 4" id="KW-0732">Signal</keyword>
<feature type="domain" description="LamG-like jellyroll fold" evidence="5">
    <location>
        <begin position="849"/>
        <end position="988"/>
    </location>
</feature>
<evidence type="ECO:0000256" key="2">
    <source>
        <dbReference type="ARBA" id="ARBA00023157"/>
    </source>
</evidence>
<reference evidence="7" key="1">
    <citation type="journal article" date="2019" name="Int. J. Syst. Evol. Microbiol.">
        <title>The Global Catalogue of Microorganisms (GCM) 10K type strain sequencing project: providing services to taxonomists for standard genome sequencing and annotation.</title>
        <authorList>
            <consortium name="The Broad Institute Genomics Platform"/>
            <consortium name="The Broad Institute Genome Sequencing Center for Infectious Disease"/>
            <person name="Wu L."/>
            <person name="Ma J."/>
        </authorList>
    </citation>
    <scope>NUCLEOTIDE SEQUENCE [LARGE SCALE GENOMIC DNA]</scope>
    <source>
        <strain evidence="7">JCM 18287</strain>
    </source>
</reference>
<feature type="signal peptide" evidence="4">
    <location>
        <begin position="1"/>
        <end position="23"/>
    </location>
</feature>
<sequence length="1691" mass="184624">MKKFLRLSFLFVVILLASSNMYAQDTDGDLVVNSSDFDSDNDGILDTEESAGCIYYSRDDEDYRLVWDGNNDYHNLSTSLYDDPNTTSYASPTFGAGIVDTSRANNYFFTGADETSFAAAITGNDYMEFQVGTLNALLHIDKKVTNTFNPSTLKIGLIISTDPTFATYTVLDDGTTPDSDTSPYRYNDLNILDNYALTQNTIYYIRFIFYDAGGIEAEIDGIGVSFDETICDLDTDGDGTPDYLDLDSDNDGCYDVVESGGIDANNDGILDGTGIDINGQVTGGSGGYNGLNGNEIEATRVDFTPPSNQTADEGTSVTFDTDVDVYQTTNFDGSGNPIYMFPSFIASFGVNIQWYLGDPNSGGTALTNTGVYSNVTGFDLNISDVTGLDGNEYFVVVTHDDLLCFSEVYSATLTLTYPCDAVTSGNPDFDGDGVSDICDLDDDNDGIIDTYECSAAINFNTPSLLTATDLNNVLVGEKVLYTNALFYQGVYYDIVLTIQSINGTFNVRCNGNLNMSSTEPINDTYVGYSLDLVYSGTATPLNPNGESAVLYDLILQLRDNDTSYSHDYTEINGFNPTTATGTITPYLAPTTELEQGGFVNGPDPSGYTLYRLDPTLVGDITNWTDEGASVNTDTAHWLYLEFDIFSHVDLIFGTTGSYASTSLRLTQLGVDSVCDSDRDGYLNTLDIDSDNDGIPDNVEGQTTLGYLPPSGSIDSSTGIYTNYGTGIIPVDTDGDNLIDMFDSDSDNDGTPDIEENGMANTISGIDTDNDGLDDTFETTNTNDVNLDVNEDIEDPTDLSILPDIDFDLTIGGDLDYRDLFDINPPTIASIDFDGIDDYLSRTSFVTGLTDVTIMAWVKTDSGNTGNMVIATEDIALELWLEAGHHPAFSVSTNGSTQQHVGGVSNAEINFDEWHHIAGVYSSGSGEIKLYIDGKLEASASISGTTLAQSEDTNNAFEIGRFSNESGANQYFKGDIDEVRVFDVVLTDDQIQQLAYQEIDNNAGNVGGKIVSKDIKDRTSGDTILWSNLVAYYPMTNILMGRTNDYSSYDNWLYINYITTIQDQTAPMPYESTGNGSWTSESTWMHGDVWDIEDIANVSEHAIVKISSDVTVNDDIKQLGLVIDSGATLTVQGDHLVENTWYLELDGTLDLLSDSQLIQTVNSDLVTSADGKLLRRQEGTPSAYWYNYWSSPVGARAATSLTDNNAATNNTNNTNFSLNLLKDDTGFNTQFTSDYTSNGNISTYWLYTFINGVTYWDWANLSPGTAIKPGVGYTQKGTGVPTIEQQYIFEGKPNNGTILIDVTDVGGPGSVPSVSETGYLLGNPYASALDVHKFIDDNAGVIDGTLQLWQQWSGTSHNLDEYNGGYAQVNKTGSIRAYQFEGFFGANNGSQDGVIVPSRYLPVGQGFITEIIANGQVEFNNSQRIFIKEADADGTYNTGSVFSKSSSSKSENKSTTEGKDPNAMKKIRLEFNSVTGPETRRELLLGFSSITSDAYDYGYDAENVDINNNDLHLNLEGKDMNIQAYADITSDKVVPLNFKSSGNNTFEIKVTALENIDPTQEIYLKDNLIGAYFDLSHNTPYQFTSAQGKFNERFEIVFQSEQQSLSSEEAVFDENFIYYQNKTNTFYAKKLTGEVKKLALVNMRGQTILELDDVSRDTLQNGLQFNNIATGAYVVVLRTDTDAVLTKKIIAN</sequence>
<dbReference type="RefSeq" id="WP_345166360.1">
    <property type="nucleotide sequence ID" value="NZ_BAABJK010000004.1"/>
</dbReference>
<evidence type="ECO:0000313" key="7">
    <source>
        <dbReference type="Proteomes" id="UP001501692"/>
    </source>
</evidence>
<feature type="compositionally biased region" description="Basic and acidic residues" evidence="3">
    <location>
        <begin position="1449"/>
        <end position="1461"/>
    </location>
</feature>
<dbReference type="InterPro" id="IPR028974">
    <property type="entry name" value="TSP_type-3_rpt"/>
</dbReference>
<proteinExistence type="predicted"/>
<dbReference type="SUPFAM" id="SSF103647">
    <property type="entry name" value="TSP type-3 repeat"/>
    <property type="match status" value="1"/>
</dbReference>
<name>A0ABP9HB72_9FLAO</name>
<accession>A0ABP9HB72</accession>
<feature type="region of interest" description="Disordered" evidence="3">
    <location>
        <begin position="1437"/>
        <end position="1461"/>
    </location>
</feature>
<gene>
    <name evidence="6" type="ORF">GCM10023315_14400</name>
</gene>
<evidence type="ECO:0000256" key="4">
    <source>
        <dbReference type="SAM" id="SignalP"/>
    </source>
</evidence>
<comment type="caution">
    <text evidence="6">The sequence shown here is derived from an EMBL/GenBank/DDBJ whole genome shotgun (WGS) entry which is preliminary data.</text>
</comment>
<evidence type="ECO:0000259" key="5">
    <source>
        <dbReference type="SMART" id="SM00560"/>
    </source>
</evidence>
<evidence type="ECO:0000313" key="6">
    <source>
        <dbReference type="EMBL" id="GAA4966284.1"/>
    </source>
</evidence>
<dbReference type="Gene3D" id="4.10.1080.10">
    <property type="entry name" value="TSP type-3 repeat"/>
    <property type="match status" value="1"/>
</dbReference>
<dbReference type="Gene3D" id="2.60.120.200">
    <property type="match status" value="1"/>
</dbReference>
<evidence type="ECO:0000256" key="3">
    <source>
        <dbReference type="SAM" id="MobiDB-lite"/>
    </source>
</evidence>
<dbReference type="SMART" id="SM00560">
    <property type="entry name" value="LamGL"/>
    <property type="match status" value="1"/>
</dbReference>
<dbReference type="Pfam" id="PF13385">
    <property type="entry name" value="Laminin_G_3"/>
    <property type="match status" value="1"/>
</dbReference>
<dbReference type="InterPro" id="IPR013320">
    <property type="entry name" value="ConA-like_dom_sf"/>
</dbReference>
<dbReference type="Proteomes" id="UP001501692">
    <property type="component" value="Unassembled WGS sequence"/>
</dbReference>
<evidence type="ECO:0000256" key="1">
    <source>
        <dbReference type="ARBA" id="ARBA00022729"/>
    </source>
</evidence>
<feature type="compositionally biased region" description="Low complexity" evidence="3">
    <location>
        <begin position="1439"/>
        <end position="1448"/>
    </location>
</feature>
<feature type="chain" id="PRO_5046887255" description="LamG-like jellyroll fold domain-containing protein" evidence="4">
    <location>
        <begin position="24"/>
        <end position="1691"/>
    </location>
</feature>
<keyword evidence="7" id="KW-1185">Reference proteome</keyword>
<protein>
    <recommendedName>
        <fullName evidence="5">LamG-like jellyroll fold domain-containing protein</fullName>
    </recommendedName>
</protein>
<keyword evidence="2" id="KW-1015">Disulfide bond</keyword>
<dbReference type="InterPro" id="IPR006558">
    <property type="entry name" value="LamG-like"/>
</dbReference>
<dbReference type="SUPFAM" id="SSF49899">
    <property type="entry name" value="Concanavalin A-like lectins/glucanases"/>
    <property type="match status" value="1"/>
</dbReference>
<organism evidence="6 7">
    <name type="scientific">Algibacter aquimarinus</name>
    <dbReference type="NCBI Taxonomy" id="1136748"/>
    <lineage>
        <taxon>Bacteria</taxon>
        <taxon>Pseudomonadati</taxon>
        <taxon>Bacteroidota</taxon>
        <taxon>Flavobacteriia</taxon>
        <taxon>Flavobacteriales</taxon>
        <taxon>Flavobacteriaceae</taxon>
        <taxon>Algibacter</taxon>
    </lineage>
</organism>
<dbReference type="EMBL" id="BAABJK010000004">
    <property type="protein sequence ID" value="GAA4966284.1"/>
    <property type="molecule type" value="Genomic_DNA"/>
</dbReference>